<sequence length="106" mass="12692">MQVFISNHKSTEAAIRNLEIKDGQLGRKLEEKFEKQFGANTEVNPKKECNAIMSISNEWLEERKIERKEKDELCEKEEEIEERKSEVERKEKKKEKGILERKKRDN</sequence>
<evidence type="ECO:0000313" key="3">
    <source>
        <dbReference type="Proteomes" id="UP000291084"/>
    </source>
</evidence>
<dbReference type="Proteomes" id="UP000291084">
    <property type="component" value="Chromosome 5"/>
</dbReference>
<dbReference type="AlphaFoldDB" id="A0A0S3S6Z1"/>
<dbReference type="EMBL" id="AP015038">
    <property type="protein sequence ID" value="BAT88596.1"/>
    <property type="molecule type" value="Genomic_DNA"/>
</dbReference>
<reference evidence="2 3" key="1">
    <citation type="journal article" date="2015" name="Sci. Rep.">
        <title>The power of single molecule real-time sequencing technology in the de novo assembly of a eukaryotic genome.</title>
        <authorList>
            <person name="Sakai H."/>
            <person name="Naito K."/>
            <person name="Ogiso-Tanaka E."/>
            <person name="Takahashi Y."/>
            <person name="Iseki K."/>
            <person name="Muto C."/>
            <person name="Satou K."/>
            <person name="Teruya K."/>
            <person name="Shiroma A."/>
            <person name="Shimoji M."/>
            <person name="Hirano T."/>
            <person name="Itoh T."/>
            <person name="Kaga A."/>
            <person name="Tomooka N."/>
        </authorList>
    </citation>
    <scope>NUCLEOTIDE SEQUENCE [LARGE SCALE GENOMIC DNA]</scope>
    <source>
        <strain evidence="3">cv. Shumari</strain>
    </source>
</reference>
<feature type="compositionally biased region" description="Basic and acidic residues" evidence="1">
    <location>
        <begin position="81"/>
        <end position="106"/>
    </location>
</feature>
<dbReference type="OrthoDB" id="1435444at2759"/>
<gene>
    <name evidence="2" type="primary">Vigan.05G213200</name>
    <name evidence="2" type="ORF">VIGAN_05213200</name>
</gene>
<name>A0A0S3S6Z1_PHAAN</name>
<keyword evidence="3" id="KW-1185">Reference proteome</keyword>
<evidence type="ECO:0000313" key="2">
    <source>
        <dbReference type="EMBL" id="BAT88596.1"/>
    </source>
</evidence>
<proteinExistence type="predicted"/>
<evidence type="ECO:0000256" key="1">
    <source>
        <dbReference type="SAM" id="MobiDB-lite"/>
    </source>
</evidence>
<protein>
    <submittedName>
        <fullName evidence="2">Uncharacterized protein</fullName>
    </submittedName>
</protein>
<feature type="region of interest" description="Disordered" evidence="1">
    <location>
        <begin position="76"/>
        <end position="106"/>
    </location>
</feature>
<accession>A0A0S3S6Z1</accession>
<organism evidence="2 3">
    <name type="scientific">Vigna angularis var. angularis</name>
    <dbReference type="NCBI Taxonomy" id="157739"/>
    <lineage>
        <taxon>Eukaryota</taxon>
        <taxon>Viridiplantae</taxon>
        <taxon>Streptophyta</taxon>
        <taxon>Embryophyta</taxon>
        <taxon>Tracheophyta</taxon>
        <taxon>Spermatophyta</taxon>
        <taxon>Magnoliopsida</taxon>
        <taxon>eudicotyledons</taxon>
        <taxon>Gunneridae</taxon>
        <taxon>Pentapetalae</taxon>
        <taxon>rosids</taxon>
        <taxon>fabids</taxon>
        <taxon>Fabales</taxon>
        <taxon>Fabaceae</taxon>
        <taxon>Papilionoideae</taxon>
        <taxon>50 kb inversion clade</taxon>
        <taxon>NPAAA clade</taxon>
        <taxon>indigoferoid/millettioid clade</taxon>
        <taxon>Phaseoleae</taxon>
        <taxon>Vigna</taxon>
    </lineage>
</organism>